<evidence type="ECO:0000256" key="6">
    <source>
        <dbReference type="SAM" id="Phobius"/>
    </source>
</evidence>
<comment type="subcellular location">
    <subcellularLocation>
        <location evidence="1">Membrane</location>
        <topology evidence="1">Multi-pass membrane protein</topology>
    </subcellularLocation>
</comment>
<keyword evidence="3 6" id="KW-0812">Transmembrane</keyword>
<organism evidence="8 9">
    <name type="scientific">Isoptericola haloaureus</name>
    <dbReference type="NCBI Taxonomy" id="1542902"/>
    <lineage>
        <taxon>Bacteria</taxon>
        <taxon>Bacillati</taxon>
        <taxon>Actinomycetota</taxon>
        <taxon>Actinomycetes</taxon>
        <taxon>Micrococcales</taxon>
        <taxon>Promicromonosporaceae</taxon>
        <taxon>Isoptericola</taxon>
    </lineage>
</organism>
<proteinExistence type="inferred from homology"/>
<comment type="caution">
    <text evidence="8">The sequence shown here is derived from an EMBL/GenBank/DDBJ whole genome shotgun (WGS) entry which is preliminary data.</text>
</comment>
<name>A0ABU7Z4W0_9MICO</name>
<evidence type="ECO:0000259" key="7">
    <source>
        <dbReference type="Pfam" id="PF04138"/>
    </source>
</evidence>
<dbReference type="Pfam" id="PF04138">
    <property type="entry name" value="GtrA_DPMS_TM"/>
    <property type="match status" value="1"/>
</dbReference>
<feature type="transmembrane region" description="Helical" evidence="6">
    <location>
        <begin position="31"/>
        <end position="53"/>
    </location>
</feature>
<accession>A0ABU7Z4W0</accession>
<keyword evidence="5 6" id="KW-0472">Membrane</keyword>
<feature type="transmembrane region" description="Helical" evidence="6">
    <location>
        <begin position="131"/>
        <end position="151"/>
    </location>
</feature>
<gene>
    <name evidence="8" type="ORF">V5O49_05215</name>
</gene>
<dbReference type="InterPro" id="IPR051401">
    <property type="entry name" value="GtrA_CellWall_Glycosyl"/>
</dbReference>
<evidence type="ECO:0000256" key="2">
    <source>
        <dbReference type="ARBA" id="ARBA00009399"/>
    </source>
</evidence>
<dbReference type="InterPro" id="IPR007267">
    <property type="entry name" value="GtrA_DPMS_TM"/>
</dbReference>
<sequence>MSPSAPAPASVGRPVWPVRLVAALWRRRLELLRFGTVGGVAFVVDFTLFNLMTHGPVDVLAHKPVTVNIIATGVATLVSWVGNRYWTFATRRTRHRVRELLEYGAVNVGGMAISSLCLAVSRYLLDLDSVLADNTAKVVGLVLGMVFRYVLYRTVVFRGDG</sequence>
<comment type="similarity">
    <text evidence="2">Belongs to the GtrA family.</text>
</comment>
<dbReference type="RefSeq" id="WP_278235171.1">
    <property type="nucleotide sequence ID" value="NZ_JBAGLP010000110.1"/>
</dbReference>
<reference evidence="8" key="1">
    <citation type="journal article" date="2024" name="Antonie Van Leeuwenhoek">
        <title>Isoptericola haloaureus sp. nov., a dimorphic actinobacterium isolated from mangrove sediments of southeast India, implicating biosaline agricultural significance through nitrogen fixation and salt tolerance genes.</title>
        <authorList>
            <person name="Prathaban M."/>
            <person name="Prathiviraj R."/>
            <person name="Ravichandran M."/>
            <person name="Natarajan S.D."/>
            <person name="Sobanaa M."/>
            <person name="Hari Krishna Kumar S."/>
            <person name="Chandrasekar V."/>
            <person name="Selvin J."/>
        </authorList>
    </citation>
    <scope>NUCLEOTIDE SEQUENCE</scope>
    <source>
        <strain evidence="8">MP1014</strain>
    </source>
</reference>
<feature type="domain" description="GtrA/DPMS transmembrane" evidence="7">
    <location>
        <begin position="33"/>
        <end position="157"/>
    </location>
</feature>
<keyword evidence="4 6" id="KW-1133">Transmembrane helix</keyword>
<reference evidence="8" key="2">
    <citation type="submission" date="2024-02" db="EMBL/GenBank/DDBJ databases">
        <authorList>
            <person name="Prathaban M."/>
            <person name="Mythili R."/>
            <person name="Sharmila Devi N."/>
            <person name="Sobanaa M."/>
            <person name="Prathiviraj R."/>
            <person name="Selvin J."/>
        </authorList>
    </citation>
    <scope>NUCLEOTIDE SEQUENCE</scope>
    <source>
        <strain evidence="8">MP1014</strain>
    </source>
</reference>
<feature type="transmembrane region" description="Helical" evidence="6">
    <location>
        <begin position="65"/>
        <end position="82"/>
    </location>
</feature>
<dbReference type="EMBL" id="JBAGLP010000110">
    <property type="protein sequence ID" value="MEG3614520.1"/>
    <property type="molecule type" value="Genomic_DNA"/>
</dbReference>
<evidence type="ECO:0000256" key="1">
    <source>
        <dbReference type="ARBA" id="ARBA00004141"/>
    </source>
</evidence>
<protein>
    <submittedName>
        <fullName evidence="8">GtrA family protein</fullName>
    </submittedName>
</protein>
<dbReference type="Proteomes" id="UP001310387">
    <property type="component" value="Unassembled WGS sequence"/>
</dbReference>
<keyword evidence="9" id="KW-1185">Reference proteome</keyword>
<feature type="transmembrane region" description="Helical" evidence="6">
    <location>
        <begin position="103"/>
        <end position="125"/>
    </location>
</feature>
<dbReference type="PANTHER" id="PTHR38459">
    <property type="entry name" value="PROPHAGE BACTOPRENOL-LINKED GLUCOSE TRANSLOCASE HOMOLOG"/>
    <property type="match status" value="1"/>
</dbReference>
<evidence type="ECO:0000313" key="9">
    <source>
        <dbReference type="Proteomes" id="UP001310387"/>
    </source>
</evidence>
<evidence type="ECO:0000256" key="3">
    <source>
        <dbReference type="ARBA" id="ARBA00022692"/>
    </source>
</evidence>
<evidence type="ECO:0000313" key="8">
    <source>
        <dbReference type="EMBL" id="MEG3614520.1"/>
    </source>
</evidence>
<evidence type="ECO:0000256" key="4">
    <source>
        <dbReference type="ARBA" id="ARBA00022989"/>
    </source>
</evidence>
<evidence type="ECO:0000256" key="5">
    <source>
        <dbReference type="ARBA" id="ARBA00023136"/>
    </source>
</evidence>
<dbReference type="PANTHER" id="PTHR38459:SF1">
    <property type="entry name" value="PROPHAGE BACTOPRENOL-LINKED GLUCOSE TRANSLOCASE HOMOLOG"/>
    <property type="match status" value="1"/>
</dbReference>